<dbReference type="InterPro" id="IPR051678">
    <property type="entry name" value="AGP_Transferase"/>
</dbReference>
<dbReference type="OrthoDB" id="9797603at2"/>
<dbReference type="PIRSF" id="PIRSF000707">
    <property type="entry name" value="Hygromycin-B_kinase"/>
    <property type="match status" value="1"/>
</dbReference>
<dbReference type="RefSeq" id="WP_093154915.1">
    <property type="nucleotide sequence ID" value="NZ_FOUP01000007.1"/>
</dbReference>
<evidence type="ECO:0000313" key="2">
    <source>
        <dbReference type="EMBL" id="RKT88770.1"/>
    </source>
</evidence>
<sequence>MLPDLGEITSDESYADRRNDLGFWEPWVRRGLDSLGFPQPGELRSPGESTNPVFIGDNGLVVKLYGEFWCGPSSLECEAAAYRVLAGHELPVPALLGRGELRPDATGWSWPFLVLSVAEGRPWQRATAEMDRAAELALACRVGELLGRLRRIPLTGSEVLHPAAFADLLRERAAATAADHREWKHLSPGLVDAIDDFLPEAAELLGGSPEFVHGDLHAGNLFVDPERGEVTGLIDFNDVHAGDFRYGLVQLHLSTFRADRELLAAALRGADWPVAPTFPQEMLAFTFLHDFDVFERTPLDLTGVTDLTELAELLWGVDR</sequence>
<dbReference type="GO" id="GO:0016301">
    <property type="term" value="F:kinase activity"/>
    <property type="evidence" value="ECO:0007669"/>
    <property type="project" value="UniProtKB-KW"/>
</dbReference>
<reference evidence="3 4" key="1">
    <citation type="submission" date="2016-10" db="EMBL/GenBank/DDBJ databases">
        <authorList>
            <person name="de Groot N.N."/>
        </authorList>
    </citation>
    <scope>NUCLEOTIDE SEQUENCE [LARGE SCALE GENOMIC DNA]</scope>
    <source>
        <strain evidence="3 4">CPCC 201259</strain>
    </source>
</reference>
<gene>
    <name evidence="2" type="ORF">ATL45_7209</name>
    <name evidence="3" type="ORF">SAMN05421805_107270</name>
</gene>
<feature type="domain" description="Aminoglycoside phosphotransferase" evidence="1">
    <location>
        <begin position="60"/>
        <end position="270"/>
    </location>
</feature>
<reference evidence="2 5" key="2">
    <citation type="submission" date="2018-10" db="EMBL/GenBank/DDBJ databases">
        <title>Sequencing the genomes of 1000 actinobacteria strains.</title>
        <authorList>
            <person name="Klenk H.-P."/>
        </authorList>
    </citation>
    <scope>NUCLEOTIDE SEQUENCE [LARGE SCALE GENOMIC DNA]</scope>
    <source>
        <strain evidence="2 5">DSM 45119</strain>
    </source>
</reference>
<accession>A0A1I5CRN3</accession>
<keyword evidence="5" id="KW-1185">Reference proteome</keyword>
<dbReference type="Proteomes" id="UP000270697">
    <property type="component" value="Unassembled WGS sequence"/>
</dbReference>
<evidence type="ECO:0000313" key="5">
    <source>
        <dbReference type="Proteomes" id="UP000270697"/>
    </source>
</evidence>
<protein>
    <submittedName>
        <fullName evidence="3">Hygromycin-B 7''-O-kinase</fullName>
    </submittedName>
</protein>
<dbReference type="InterPro" id="IPR011009">
    <property type="entry name" value="Kinase-like_dom_sf"/>
</dbReference>
<keyword evidence="3" id="KW-0418">Kinase</keyword>
<dbReference type="SUPFAM" id="SSF56112">
    <property type="entry name" value="Protein kinase-like (PK-like)"/>
    <property type="match status" value="1"/>
</dbReference>
<proteinExistence type="predicted"/>
<evidence type="ECO:0000259" key="1">
    <source>
        <dbReference type="Pfam" id="PF01636"/>
    </source>
</evidence>
<organism evidence="3 4">
    <name type="scientific">Saccharopolyspora antimicrobica</name>
    <dbReference type="NCBI Taxonomy" id="455193"/>
    <lineage>
        <taxon>Bacteria</taxon>
        <taxon>Bacillati</taxon>
        <taxon>Actinomycetota</taxon>
        <taxon>Actinomycetes</taxon>
        <taxon>Pseudonocardiales</taxon>
        <taxon>Pseudonocardiaceae</taxon>
        <taxon>Saccharopolyspora</taxon>
    </lineage>
</organism>
<dbReference type="STRING" id="455193.SAMN05421805_107270"/>
<dbReference type="Pfam" id="PF01636">
    <property type="entry name" value="APH"/>
    <property type="match status" value="1"/>
</dbReference>
<name>A0A1I5CRN3_9PSEU</name>
<dbReference type="EMBL" id="RBXX01000002">
    <property type="protein sequence ID" value="RKT88770.1"/>
    <property type="molecule type" value="Genomic_DNA"/>
</dbReference>
<keyword evidence="3" id="KW-0808">Transferase</keyword>
<evidence type="ECO:0000313" key="3">
    <source>
        <dbReference type="EMBL" id="SFN89618.1"/>
    </source>
</evidence>
<dbReference type="Proteomes" id="UP000199398">
    <property type="component" value="Unassembled WGS sequence"/>
</dbReference>
<dbReference type="AlphaFoldDB" id="A0A1I5CRN3"/>
<dbReference type="PANTHER" id="PTHR21310:SF15">
    <property type="entry name" value="AMINOGLYCOSIDE PHOSPHOTRANSFERASE DOMAIN-CONTAINING PROTEIN"/>
    <property type="match status" value="1"/>
</dbReference>
<dbReference type="PANTHER" id="PTHR21310">
    <property type="entry name" value="AMINOGLYCOSIDE PHOSPHOTRANSFERASE-RELATED-RELATED"/>
    <property type="match status" value="1"/>
</dbReference>
<dbReference type="EMBL" id="FOUP01000007">
    <property type="protein sequence ID" value="SFN89618.1"/>
    <property type="molecule type" value="Genomic_DNA"/>
</dbReference>
<dbReference type="InterPro" id="IPR016259">
    <property type="entry name" value="Hygromycin-B_Kinase"/>
</dbReference>
<dbReference type="Gene3D" id="3.90.1200.10">
    <property type="match status" value="1"/>
</dbReference>
<dbReference type="InterPro" id="IPR002575">
    <property type="entry name" value="Aminoglycoside_PTrfase"/>
</dbReference>
<evidence type="ECO:0000313" key="4">
    <source>
        <dbReference type="Proteomes" id="UP000199398"/>
    </source>
</evidence>